<dbReference type="AlphaFoldDB" id="A0A2L0ELN7"/>
<name>A0A2L0ELN7_SORCE</name>
<feature type="region of interest" description="Disordered" evidence="1">
    <location>
        <begin position="125"/>
        <end position="232"/>
    </location>
</feature>
<accession>A0A2L0ELN7</accession>
<organism evidence="2 3">
    <name type="scientific">Sorangium cellulosum</name>
    <name type="common">Polyangium cellulosum</name>
    <dbReference type="NCBI Taxonomy" id="56"/>
    <lineage>
        <taxon>Bacteria</taxon>
        <taxon>Pseudomonadati</taxon>
        <taxon>Myxococcota</taxon>
        <taxon>Polyangia</taxon>
        <taxon>Polyangiales</taxon>
        <taxon>Polyangiaceae</taxon>
        <taxon>Sorangium</taxon>
    </lineage>
</organism>
<gene>
    <name evidence="2" type="ORF">SOCE26_015710</name>
</gene>
<dbReference type="Proteomes" id="UP000238348">
    <property type="component" value="Chromosome"/>
</dbReference>
<dbReference type="EMBL" id="CP012673">
    <property type="protein sequence ID" value="AUX40172.1"/>
    <property type="molecule type" value="Genomic_DNA"/>
</dbReference>
<evidence type="ECO:0000256" key="1">
    <source>
        <dbReference type="SAM" id="MobiDB-lite"/>
    </source>
</evidence>
<proteinExistence type="predicted"/>
<protein>
    <submittedName>
        <fullName evidence="2">Uncharacterized protein</fullName>
    </submittedName>
</protein>
<reference evidence="2 3" key="1">
    <citation type="submission" date="2015-09" db="EMBL/GenBank/DDBJ databases">
        <title>Sorangium comparison.</title>
        <authorList>
            <person name="Zaburannyi N."/>
            <person name="Bunk B."/>
            <person name="Overmann J."/>
            <person name="Mueller R."/>
        </authorList>
    </citation>
    <scope>NUCLEOTIDE SEQUENCE [LARGE SCALE GENOMIC DNA]</scope>
    <source>
        <strain evidence="2 3">So ce26</strain>
    </source>
</reference>
<feature type="region of interest" description="Disordered" evidence="1">
    <location>
        <begin position="265"/>
        <end position="304"/>
    </location>
</feature>
<evidence type="ECO:0000313" key="2">
    <source>
        <dbReference type="EMBL" id="AUX40172.1"/>
    </source>
</evidence>
<evidence type="ECO:0000313" key="3">
    <source>
        <dbReference type="Proteomes" id="UP000238348"/>
    </source>
</evidence>
<feature type="compositionally biased region" description="Basic residues" evidence="1">
    <location>
        <begin position="191"/>
        <end position="202"/>
    </location>
</feature>
<feature type="compositionally biased region" description="Basic and acidic residues" evidence="1">
    <location>
        <begin position="174"/>
        <end position="190"/>
    </location>
</feature>
<sequence>MACVIPISNLRHQSLSMRQNDSVSGITSDGGIQQEATPRAIHGRKTTAEMSRPICMMFQHASRGPKPVERGWTMRGVVCGVRRGAEGGPNAPSDEGICERAAGVTGPPSSVFFLDNKHETHVPVVGTPAPPSGSVDAPRGVAGSSGGEAGRCAVQPAWTRRGAPWRVRAPRPRRGGETLHEVRIISSREKRPGRRRVGRRRVPGGTSAPRPASSSWGTSGRRRSSWPRGRAARASAHGQLVAGDRGLFEVAASNVRQATGLLREQRRTPRTMPTTADSPRPPAPECAPGDTVTLERGGSQLASPVPCEWFRRLPP</sequence>